<keyword evidence="1 7" id="KW-0489">Methyltransferase</keyword>
<reference evidence="10" key="1">
    <citation type="submission" date="2020-04" db="EMBL/GenBank/DDBJ databases">
        <authorList>
            <person name="Chiriac C."/>
            <person name="Salcher M."/>
            <person name="Ghai R."/>
            <person name="Kavagutti S V."/>
        </authorList>
    </citation>
    <scope>NUCLEOTIDE SEQUENCE</scope>
</reference>
<dbReference type="GO" id="GO:0032259">
    <property type="term" value="P:methylation"/>
    <property type="evidence" value="ECO:0007669"/>
    <property type="project" value="UniProtKB-KW"/>
</dbReference>
<evidence type="ECO:0000256" key="8">
    <source>
        <dbReference type="RuleBase" id="RU000416"/>
    </source>
</evidence>
<dbReference type="InterPro" id="IPR018117">
    <property type="entry name" value="C5_DNA_meth_AS"/>
</dbReference>
<dbReference type="Pfam" id="PF00145">
    <property type="entry name" value="DNA_methylase"/>
    <property type="match status" value="1"/>
</dbReference>
<evidence type="ECO:0000256" key="4">
    <source>
        <dbReference type="ARBA" id="ARBA00022691"/>
    </source>
</evidence>
<evidence type="ECO:0000256" key="7">
    <source>
        <dbReference type="PROSITE-ProRule" id="PRU01016"/>
    </source>
</evidence>
<keyword evidence="5" id="KW-0899">Viral immunoevasion</keyword>
<gene>
    <name evidence="10" type="ORF">UFOVP88_63</name>
</gene>
<dbReference type="PRINTS" id="PR00105">
    <property type="entry name" value="C5METTRFRASE"/>
</dbReference>
<dbReference type="GO" id="GO:0099018">
    <property type="term" value="P:symbiont-mediated evasion of host restriction-modification system"/>
    <property type="evidence" value="ECO:0007669"/>
    <property type="project" value="UniProtKB-KW"/>
</dbReference>
<evidence type="ECO:0000256" key="9">
    <source>
        <dbReference type="RuleBase" id="RU000417"/>
    </source>
</evidence>
<evidence type="ECO:0000313" key="10">
    <source>
        <dbReference type="EMBL" id="CAB4126452.1"/>
    </source>
</evidence>
<dbReference type="PROSITE" id="PS00094">
    <property type="entry name" value="C5_MTASE_1"/>
    <property type="match status" value="1"/>
</dbReference>
<proteinExistence type="inferred from homology"/>
<name>A0A6J5KYR1_9CAUD</name>
<dbReference type="GO" id="GO:0003886">
    <property type="term" value="F:DNA (cytosine-5-)-methyltransferase activity"/>
    <property type="evidence" value="ECO:0007669"/>
    <property type="project" value="UniProtKB-EC"/>
</dbReference>
<evidence type="ECO:0000256" key="5">
    <source>
        <dbReference type="ARBA" id="ARBA00023280"/>
    </source>
</evidence>
<dbReference type="PANTHER" id="PTHR46098:SF1">
    <property type="entry name" value="TRNA (CYTOSINE(38)-C(5))-METHYLTRANSFERASE"/>
    <property type="match status" value="1"/>
</dbReference>
<sequence length="250" mass="27700">MDLSGKLNGLSLFSGIGGIDLALDEWVKPIAYCEINSYCQGVLLSRMADKSLSDGPIWDDIKTFAGNIFKGTIDIIYGGFPCQDISVAGNGKGLAGERSGLFFEIVRLVKEIQPKFIFIENSSAINTRGGNRVIESLTSIGYSCRWITKTAEEEGSPQIRKRWFCLAYSNGKSGIETYKGTKSEQKEGKTRIRSSRQDRGMFPESYWKKNQSPILGMDDGIPYRVDRAFALGNSVCIIQCKEAFKELIGL</sequence>
<comment type="similarity">
    <text evidence="7 8">Belongs to the class I-like SAM-binding methyltransferase superfamily. C5-methyltransferase family.</text>
</comment>
<keyword evidence="2" id="KW-1090">Inhibition of host innate immune response by virus</keyword>
<dbReference type="InterPro" id="IPR001525">
    <property type="entry name" value="C5_MeTfrase"/>
</dbReference>
<dbReference type="EMBL" id="LR796195">
    <property type="protein sequence ID" value="CAB4126452.1"/>
    <property type="molecule type" value="Genomic_DNA"/>
</dbReference>
<dbReference type="PROSITE" id="PS51679">
    <property type="entry name" value="SAM_MT_C5"/>
    <property type="match status" value="1"/>
</dbReference>
<dbReference type="InterPro" id="IPR050750">
    <property type="entry name" value="C5-MTase"/>
</dbReference>
<organism evidence="10">
    <name type="scientific">uncultured Caudovirales phage</name>
    <dbReference type="NCBI Taxonomy" id="2100421"/>
    <lineage>
        <taxon>Viruses</taxon>
        <taxon>Duplodnaviria</taxon>
        <taxon>Heunggongvirae</taxon>
        <taxon>Uroviricota</taxon>
        <taxon>Caudoviricetes</taxon>
        <taxon>Peduoviridae</taxon>
        <taxon>Maltschvirus</taxon>
        <taxon>Maltschvirus maltsch</taxon>
    </lineage>
</organism>
<keyword evidence="3 7" id="KW-0808">Transferase</keyword>
<dbReference type="PANTHER" id="PTHR46098">
    <property type="entry name" value="TRNA (CYTOSINE(38)-C(5))-METHYLTRANSFERASE"/>
    <property type="match status" value="1"/>
</dbReference>
<feature type="active site" evidence="7">
    <location>
        <position position="82"/>
    </location>
</feature>
<dbReference type="SUPFAM" id="SSF53335">
    <property type="entry name" value="S-adenosyl-L-methionine-dependent methyltransferases"/>
    <property type="match status" value="1"/>
</dbReference>
<evidence type="ECO:0000256" key="2">
    <source>
        <dbReference type="ARBA" id="ARBA00022632"/>
    </source>
</evidence>
<dbReference type="EC" id="2.1.1.37" evidence="9"/>
<evidence type="ECO:0000256" key="6">
    <source>
        <dbReference type="ARBA" id="ARBA00033479"/>
    </source>
</evidence>
<keyword evidence="4 7" id="KW-0949">S-adenosyl-L-methionine</keyword>
<dbReference type="InterPro" id="IPR029063">
    <property type="entry name" value="SAM-dependent_MTases_sf"/>
</dbReference>
<keyword evidence="2" id="KW-0945">Host-virus interaction</keyword>
<dbReference type="Gene3D" id="3.40.50.150">
    <property type="entry name" value="Vaccinia Virus protein VP39"/>
    <property type="match status" value="1"/>
</dbReference>
<protein>
    <recommendedName>
        <fullName evidence="9">Cytosine-specific methyltransferase</fullName>
        <ecNumber evidence="9">2.1.1.37</ecNumber>
    </recommendedName>
</protein>
<evidence type="ECO:0000256" key="1">
    <source>
        <dbReference type="ARBA" id="ARBA00022603"/>
    </source>
</evidence>
<keyword evidence="6" id="KW-1258">Restriction-modification system evasion by virus</keyword>
<evidence type="ECO:0000256" key="3">
    <source>
        <dbReference type="ARBA" id="ARBA00022679"/>
    </source>
</evidence>
<accession>A0A6J5KYR1</accession>
<dbReference type="NCBIfam" id="TIGR00675">
    <property type="entry name" value="dcm"/>
    <property type="match status" value="1"/>
</dbReference>
<dbReference type="GO" id="GO:0052170">
    <property type="term" value="P:symbiont-mediated suppression of host innate immune response"/>
    <property type="evidence" value="ECO:0007669"/>
    <property type="project" value="UniProtKB-KW"/>
</dbReference>
<comment type="catalytic activity">
    <reaction evidence="9">
        <text>a 2'-deoxycytidine in DNA + S-adenosyl-L-methionine = a 5-methyl-2'-deoxycytidine in DNA + S-adenosyl-L-homocysteine + H(+)</text>
        <dbReference type="Rhea" id="RHEA:13681"/>
        <dbReference type="Rhea" id="RHEA-COMP:11369"/>
        <dbReference type="Rhea" id="RHEA-COMP:11370"/>
        <dbReference type="ChEBI" id="CHEBI:15378"/>
        <dbReference type="ChEBI" id="CHEBI:57856"/>
        <dbReference type="ChEBI" id="CHEBI:59789"/>
        <dbReference type="ChEBI" id="CHEBI:85452"/>
        <dbReference type="ChEBI" id="CHEBI:85454"/>
        <dbReference type="EC" id="2.1.1.37"/>
    </reaction>
</comment>